<dbReference type="InterPro" id="IPR031730">
    <property type="entry name" value="Carbam_trans_C"/>
</dbReference>
<organism evidence="2">
    <name type="scientific">marine metagenome</name>
    <dbReference type="NCBI Taxonomy" id="408172"/>
    <lineage>
        <taxon>unclassified sequences</taxon>
        <taxon>metagenomes</taxon>
        <taxon>ecological metagenomes</taxon>
    </lineage>
</organism>
<sequence length="243" mass="27684">GYLGPVFPNEDIIRYLKEVGAQFEILEEEDLVRKCVEILKEGKALGWFQGKMEFGPRALGARSILGDPRLPQMQSVLNKKVKFRESFRPFAPSILSEDVTEWFDIDNDSPYMMFVANVAKKFQKEMTDEQKKLFGIKKLNLSRSNIPAVTHVDYSARIQTVHRETNTLYHKLLTEFKSQTGCPVLINTSFNVRGEPIVCTPEDAFRCFMGSGIEALAIGNCLLTKESQKLNMKENYAEIFALD</sequence>
<gene>
    <name evidence="2" type="ORF">METZ01_LOCUS408484</name>
</gene>
<accession>A0A382WAX4</accession>
<feature type="non-terminal residue" evidence="2">
    <location>
        <position position="1"/>
    </location>
</feature>
<proteinExistence type="predicted"/>
<evidence type="ECO:0000259" key="1">
    <source>
        <dbReference type="Pfam" id="PF16861"/>
    </source>
</evidence>
<dbReference type="InterPro" id="IPR038152">
    <property type="entry name" value="Carbam_trans_C_sf"/>
</dbReference>
<dbReference type="InterPro" id="IPR051338">
    <property type="entry name" value="NodU/CmcH_Carbamoyltrnsfr"/>
</dbReference>
<dbReference type="EMBL" id="UINC01158213">
    <property type="protein sequence ID" value="SVD55630.1"/>
    <property type="molecule type" value="Genomic_DNA"/>
</dbReference>
<protein>
    <recommendedName>
        <fullName evidence="1">Carbamoyltransferase C-terminal domain-containing protein</fullName>
    </recommendedName>
</protein>
<dbReference type="Gene3D" id="3.90.870.20">
    <property type="entry name" value="Carbamoyltransferase, C-terminal domain"/>
    <property type="match status" value="1"/>
</dbReference>
<dbReference type="AlphaFoldDB" id="A0A382WAX4"/>
<dbReference type="PANTHER" id="PTHR34847:SF1">
    <property type="entry name" value="NODULATION PROTEIN U"/>
    <property type="match status" value="1"/>
</dbReference>
<reference evidence="2" key="1">
    <citation type="submission" date="2018-05" db="EMBL/GenBank/DDBJ databases">
        <authorList>
            <person name="Lanie J.A."/>
            <person name="Ng W.-L."/>
            <person name="Kazmierczak K.M."/>
            <person name="Andrzejewski T.M."/>
            <person name="Davidsen T.M."/>
            <person name="Wayne K.J."/>
            <person name="Tettelin H."/>
            <person name="Glass J.I."/>
            <person name="Rusch D."/>
            <person name="Podicherti R."/>
            <person name="Tsui H.-C.T."/>
            <person name="Winkler M.E."/>
        </authorList>
    </citation>
    <scope>NUCLEOTIDE SEQUENCE</scope>
</reference>
<evidence type="ECO:0000313" key="2">
    <source>
        <dbReference type="EMBL" id="SVD55630.1"/>
    </source>
</evidence>
<name>A0A382WAX4_9ZZZZ</name>
<dbReference type="PANTHER" id="PTHR34847">
    <property type="entry name" value="NODULATION PROTEIN U"/>
    <property type="match status" value="1"/>
</dbReference>
<feature type="domain" description="Carbamoyltransferase C-terminal" evidence="1">
    <location>
        <begin position="37"/>
        <end position="225"/>
    </location>
</feature>
<dbReference type="Pfam" id="PF16861">
    <property type="entry name" value="Carbam_trans_C"/>
    <property type="match status" value="1"/>
</dbReference>